<proteinExistence type="predicted"/>
<feature type="region of interest" description="Disordered" evidence="1">
    <location>
        <begin position="96"/>
        <end position="119"/>
    </location>
</feature>
<dbReference type="EMBL" id="LXQA010201777">
    <property type="protein sequence ID" value="MCI33134.1"/>
    <property type="molecule type" value="Genomic_DNA"/>
</dbReference>
<keyword evidence="4" id="KW-1185">Reference proteome</keyword>
<dbReference type="PRINTS" id="PR01218">
    <property type="entry name" value="PSTLEXTENSIN"/>
</dbReference>
<accession>A0A392RAT0</accession>
<feature type="non-terminal residue" evidence="3">
    <location>
        <position position="1"/>
    </location>
</feature>
<evidence type="ECO:0000313" key="3">
    <source>
        <dbReference type="EMBL" id="MCI33134.1"/>
    </source>
</evidence>
<feature type="compositionally biased region" description="Pro residues" evidence="1">
    <location>
        <begin position="20"/>
        <end position="49"/>
    </location>
</feature>
<comment type="caution">
    <text evidence="3">The sequence shown here is derived from an EMBL/GenBank/DDBJ whole genome shotgun (WGS) entry which is preliminary data.</text>
</comment>
<name>A0A392RAT0_9FABA</name>
<protein>
    <submittedName>
        <fullName evidence="3">Uncharacterized protein</fullName>
    </submittedName>
</protein>
<keyword evidence="2" id="KW-0812">Transmembrane</keyword>
<feature type="region of interest" description="Disordered" evidence="1">
    <location>
        <begin position="1"/>
        <end position="49"/>
    </location>
</feature>
<sequence length="119" mass="12832">PPPPPPLHSPPPLPSLHSPPLQPSPPPPPSPLPPPPSPPLPPPPPPSPPPSHKIDLWWVVKFVGYAFLAVILLATAWYTYKREKLRSKALEEKEMAVINPVSEDSSRPGSDSDSDSSSE</sequence>
<organism evidence="3 4">
    <name type="scientific">Trifolium medium</name>
    <dbReference type="NCBI Taxonomy" id="97028"/>
    <lineage>
        <taxon>Eukaryota</taxon>
        <taxon>Viridiplantae</taxon>
        <taxon>Streptophyta</taxon>
        <taxon>Embryophyta</taxon>
        <taxon>Tracheophyta</taxon>
        <taxon>Spermatophyta</taxon>
        <taxon>Magnoliopsida</taxon>
        <taxon>eudicotyledons</taxon>
        <taxon>Gunneridae</taxon>
        <taxon>Pentapetalae</taxon>
        <taxon>rosids</taxon>
        <taxon>fabids</taxon>
        <taxon>Fabales</taxon>
        <taxon>Fabaceae</taxon>
        <taxon>Papilionoideae</taxon>
        <taxon>50 kb inversion clade</taxon>
        <taxon>NPAAA clade</taxon>
        <taxon>Hologalegina</taxon>
        <taxon>IRL clade</taxon>
        <taxon>Trifolieae</taxon>
        <taxon>Trifolium</taxon>
    </lineage>
</organism>
<dbReference type="AlphaFoldDB" id="A0A392RAT0"/>
<feature type="transmembrane region" description="Helical" evidence="2">
    <location>
        <begin position="56"/>
        <end position="80"/>
    </location>
</feature>
<evidence type="ECO:0000256" key="1">
    <source>
        <dbReference type="SAM" id="MobiDB-lite"/>
    </source>
</evidence>
<evidence type="ECO:0000313" key="4">
    <source>
        <dbReference type="Proteomes" id="UP000265520"/>
    </source>
</evidence>
<dbReference type="Proteomes" id="UP000265520">
    <property type="component" value="Unassembled WGS sequence"/>
</dbReference>
<dbReference type="InterPro" id="IPR003882">
    <property type="entry name" value="Pistil_extensin"/>
</dbReference>
<keyword evidence="2" id="KW-0472">Membrane</keyword>
<evidence type="ECO:0000256" key="2">
    <source>
        <dbReference type="SAM" id="Phobius"/>
    </source>
</evidence>
<feature type="compositionally biased region" description="Pro residues" evidence="1">
    <location>
        <begin position="1"/>
        <end position="14"/>
    </location>
</feature>
<reference evidence="3 4" key="1">
    <citation type="journal article" date="2018" name="Front. Plant Sci.">
        <title>Red Clover (Trifolium pratense) and Zigzag Clover (T. medium) - A Picture of Genomic Similarities and Differences.</title>
        <authorList>
            <person name="Dluhosova J."/>
            <person name="Istvanek J."/>
            <person name="Nedelnik J."/>
            <person name="Repkova J."/>
        </authorList>
    </citation>
    <scope>NUCLEOTIDE SEQUENCE [LARGE SCALE GENOMIC DNA]</scope>
    <source>
        <strain evidence="4">cv. 10/8</strain>
        <tissue evidence="3">Leaf</tissue>
    </source>
</reference>
<keyword evidence="2" id="KW-1133">Transmembrane helix</keyword>